<evidence type="ECO:0000256" key="1">
    <source>
        <dbReference type="SAM" id="MobiDB-lite"/>
    </source>
</evidence>
<reference evidence="3 4" key="1">
    <citation type="submission" date="2014-09" db="EMBL/GenBank/DDBJ databases">
        <authorList>
            <person name="Ellenberger Sabrina"/>
        </authorList>
    </citation>
    <scope>NUCLEOTIDE SEQUENCE [LARGE SCALE GENOMIC DNA]</scope>
    <source>
        <strain evidence="3 4">CBS 412.66</strain>
    </source>
</reference>
<feature type="compositionally biased region" description="Acidic residues" evidence="1">
    <location>
        <begin position="167"/>
        <end position="176"/>
    </location>
</feature>
<dbReference type="AlphaFoldDB" id="A0A0B7N9M9"/>
<evidence type="ECO:0000313" key="3">
    <source>
        <dbReference type="EMBL" id="CEP14144.1"/>
    </source>
</evidence>
<gene>
    <name evidence="3" type="primary">PARPA_08307.1 scaffold 32756</name>
</gene>
<proteinExistence type="predicted"/>
<keyword evidence="2" id="KW-0732">Signal</keyword>
<protein>
    <submittedName>
        <fullName evidence="3">Uncharacterized protein</fullName>
    </submittedName>
</protein>
<organism evidence="3 4">
    <name type="scientific">Parasitella parasitica</name>
    <dbReference type="NCBI Taxonomy" id="35722"/>
    <lineage>
        <taxon>Eukaryota</taxon>
        <taxon>Fungi</taxon>
        <taxon>Fungi incertae sedis</taxon>
        <taxon>Mucoromycota</taxon>
        <taxon>Mucoromycotina</taxon>
        <taxon>Mucoromycetes</taxon>
        <taxon>Mucorales</taxon>
        <taxon>Mucorineae</taxon>
        <taxon>Mucoraceae</taxon>
        <taxon>Parasitella</taxon>
    </lineage>
</organism>
<feature type="signal peptide" evidence="2">
    <location>
        <begin position="1"/>
        <end position="20"/>
    </location>
</feature>
<dbReference type="STRING" id="35722.A0A0B7N9M9"/>
<evidence type="ECO:0000313" key="4">
    <source>
        <dbReference type="Proteomes" id="UP000054107"/>
    </source>
</evidence>
<name>A0A0B7N9M9_9FUNG</name>
<accession>A0A0B7N9M9</accession>
<keyword evidence="4" id="KW-1185">Reference proteome</keyword>
<feature type="region of interest" description="Disordered" evidence="1">
    <location>
        <begin position="161"/>
        <end position="298"/>
    </location>
</feature>
<dbReference type="Proteomes" id="UP000054107">
    <property type="component" value="Unassembled WGS sequence"/>
</dbReference>
<feature type="chain" id="PRO_5002137914" evidence="2">
    <location>
        <begin position="21"/>
        <end position="330"/>
    </location>
</feature>
<evidence type="ECO:0000256" key="2">
    <source>
        <dbReference type="SAM" id="SignalP"/>
    </source>
</evidence>
<dbReference type="EMBL" id="LN731032">
    <property type="protein sequence ID" value="CEP14144.1"/>
    <property type="molecule type" value="Genomic_DNA"/>
</dbReference>
<sequence length="330" mass="36115">MRTVFAISSAIALFATSAFASKNADFNPVNFVDEVATTPASLTNEFVTFRWKGEEAVAMESFDVNVENTARIQVTDFKNRGDMFEVFDNGQSLGMTTKVDALKDEEVFAATPEEALNDDRFSKGIFDLAKGEHKITIKAVGPYEAGTAAIRVLDQGNVAFHKKSGHDDDDDEDDDDDKKHGHGHHDDDDDDDDKKHGHSHKGGDDDEEGGKGGWHKDDENDDEGGKGGWHKGGDDDDEEGGKGGWHKGGDDEEEGGKGGWHKGGDDEEEGGWHKGGDDEEEGGWHKGGNKWNHKRPTDEEYDLSHTITLTKTKWVVQKPTHVGTIGIVPL</sequence>
<dbReference type="OrthoDB" id="2289276at2759"/>